<dbReference type="Proteomes" id="UP000324233">
    <property type="component" value="Chromosome"/>
</dbReference>
<evidence type="ECO:0000259" key="12">
    <source>
        <dbReference type="PROSITE" id="PS51712"/>
    </source>
</evidence>
<organism evidence="13 14">
    <name type="scientific">Aquisphaera giovannonii</name>
    <dbReference type="NCBI Taxonomy" id="406548"/>
    <lineage>
        <taxon>Bacteria</taxon>
        <taxon>Pseudomonadati</taxon>
        <taxon>Planctomycetota</taxon>
        <taxon>Planctomycetia</taxon>
        <taxon>Isosphaerales</taxon>
        <taxon>Isosphaeraceae</taxon>
        <taxon>Aquisphaera</taxon>
    </lineage>
</organism>
<evidence type="ECO:0000256" key="3">
    <source>
        <dbReference type="ARBA" id="ARBA00022517"/>
    </source>
</evidence>
<feature type="binding site" evidence="8">
    <location>
        <begin position="124"/>
        <end position="127"/>
    </location>
    <ligand>
        <name>GTP</name>
        <dbReference type="ChEBI" id="CHEBI:37565"/>
        <label>1</label>
    </ligand>
</feature>
<dbReference type="RefSeq" id="WP_148595874.1">
    <property type="nucleotide sequence ID" value="NZ_CP042997.1"/>
</dbReference>
<dbReference type="GO" id="GO:0043022">
    <property type="term" value="F:ribosome binding"/>
    <property type="evidence" value="ECO:0007669"/>
    <property type="project" value="TreeGrafter"/>
</dbReference>
<dbReference type="FunFam" id="3.30.300.20:FF:000004">
    <property type="entry name" value="GTPase Der"/>
    <property type="match status" value="1"/>
</dbReference>
<keyword evidence="4 10" id="KW-0677">Repeat</keyword>
<evidence type="ECO:0000313" key="13">
    <source>
        <dbReference type="EMBL" id="QEH36159.1"/>
    </source>
</evidence>
<dbReference type="InterPro" id="IPR027417">
    <property type="entry name" value="P-loop_NTPase"/>
</dbReference>
<keyword evidence="5 8" id="KW-0547">Nucleotide-binding</keyword>
<keyword evidence="6 8" id="KW-0342">GTP-binding</keyword>
<dbReference type="CDD" id="cd01895">
    <property type="entry name" value="EngA2"/>
    <property type="match status" value="1"/>
</dbReference>
<dbReference type="InterPro" id="IPR003593">
    <property type="entry name" value="AAA+_ATPase"/>
</dbReference>
<dbReference type="Gene3D" id="3.40.50.300">
    <property type="entry name" value="P-loop containing nucleotide triphosphate hydrolases"/>
    <property type="match status" value="2"/>
</dbReference>
<feature type="compositionally biased region" description="Acidic residues" evidence="11">
    <location>
        <begin position="466"/>
        <end position="476"/>
    </location>
</feature>
<dbReference type="InterPro" id="IPR016484">
    <property type="entry name" value="GTPase_Der"/>
</dbReference>
<evidence type="ECO:0000256" key="11">
    <source>
        <dbReference type="SAM" id="MobiDB-lite"/>
    </source>
</evidence>
<dbReference type="PANTHER" id="PTHR43834:SF6">
    <property type="entry name" value="GTPASE DER"/>
    <property type="match status" value="1"/>
</dbReference>
<name>A0A5B9W7Q2_9BACT</name>
<dbReference type="InterPro" id="IPR015946">
    <property type="entry name" value="KH_dom-like_a/b"/>
</dbReference>
<dbReference type="Pfam" id="PF14714">
    <property type="entry name" value="KH_dom-like"/>
    <property type="match status" value="1"/>
</dbReference>
<sequence length="502" mass="56271">MPLPKVVIVGRPNVGKSSLLNWLAGRRISIVDDVAGVTRDRIGALVQLAEEPEPRFFELVDTGGVGMVDRDDLSDDVDRQIDTAMSEADLILFVVDIREDLMPLDEEVAQRLRYLKTPVILVMNKADYPDLDQRGGEFYKLGRGKPIPISTRENRNRKELLKLIDKMLPDVHDALKPADAAMKIAVVGRPNTGKSTFINTLARAERMIVSERPGTTRDSVDVHFDLDGLPFLAIDTAGVKRKAKIKESLDFYSIHRAERSVRRADVVLMFLDPTQGITRLDKQLADYVAKEYKPCIFTINKWDLMLADRDDPSQANMARFANVVQHAFRNMSYMPLAFITAQTGKNVKAVLNLAQSLFKQANRRISTGTLNRVLREAVAAHAPAMRENRAPRIYYATQVGTAPPTIVLFVNSPRLFEGTYQRYLLNTFREKLPFRDIPIKLYLRARKQAEPGSPRPRADGDGAAVDPDDLDLDVMGDEGGHPGQGVRYLDHEVNELLSDLDG</sequence>
<comment type="subunit">
    <text evidence="8">Associates with the 50S ribosomal subunit.</text>
</comment>
<evidence type="ECO:0000256" key="1">
    <source>
        <dbReference type="ARBA" id="ARBA00008279"/>
    </source>
</evidence>
<feature type="binding site" evidence="8">
    <location>
        <begin position="61"/>
        <end position="65"/>
    </location>
    <ligand>
        <name>GTP</name>
        <dbReference type="ChEBI" id="CHEBI:37565"/>
        <label>1</label>
    </ligand>
</feature>
<dbReference type="NCBIfam" id="TIGR00231">
    <property type="entry name" value="small_GTP"/>
    <property type="match status" value="2"/>
</dbReference>
<dbReference type="KEGG" id="agv:OJF2_47190"/>
<keyword evidence="14" id="KW-1185">Reference proteome</keyword>
<evidence type="ECO:0000256" key="7">
    <source>
        <dbReference type="ARBA" id="ARBA00032345"/>
    </source>
</evidence>
<dbReference type="OrthoDB" id="9805918at2"/>
<dbReference type="PANTHER" id="PTHR43834">
    <property type="entry name" value="GTPASE DER"/>
    <property type="match status" value="1"/>
</dbReference>
<evidence type="ECO:0000256" key="5">
    <source>
        <dbReference type="ARBA" id="ARBA00022741"/>
    </source>
</evidence>
<evidence type="ECO:0000256" key="10">
    <source>
        <dbReference type="RuleBase" id="RU004481"/>
    </source>
</evidence>
<keyword evidence="3 8" id="KW-0690">Ribosome biogenesis</keyword>
<feature type="region of interest" description="Disordered" evidence="11">
    <location>
        <begin position="448"/>
        <end position="488"/>
    </location>
</feature>
<dbReference type="AlphaFoldDB" id="A0A5B9W7Q2"/>
<dbReference type="InterPro" id="IPR031166">
    <property type="entry name" value="G_ENGA"/>
</dbReference>
<dbReference type="GO" id="GO:0005525">
    <property type="term" value="F:GTP binding"/>
    <property type="evidence" value="ECO:0007669"/>
    <property type="project" value="UniProtKB-UniRule"/>
</dbReference>
<feature type="binding site" evidence="8">
    <location>
        <begin position="10"/>
        <end position="17"/>
    </location>
    <ligand>
        <name>GTP</name>
        <dbReference type="ChEBI" id="CHEBI:37565"/>
        <label>1</label>
    </ligand>
</feature>
<dbReference type="EMBL" id="CP042997">
    <property type="protein sequence ID" value="QEH36159.1"/>
    <property type="molecule type" value="Genomic_DNA"/>
</dbReference>
<feature type="domain" description="EngA-type G" evidence="12">
    <location>
        <begin position="182"/>
        <end position="362"/>
    </location>
</feature>
<dbReference type="HAMAP" id="MF_00195">
    <property type="entry name" value="GTPase_Der"/>
    <property type="match status" value="1"/>
</dbReference>
<evidence type="ECO:0000256" key="2">
    <source>
        <dbReference type="ARBA" id="ARBA00020953"/>
    </source>
</evidence>
<dbReference type="InterPro" id="IPR005225">
    <property type="entry name" value="Small_GTP-bd"/>
</dbReference>
<dbReference type="InterPro" id="IPR032859">
    <property type="entry name" value="KH_dom-like"/>
</dbReference>
<dbReference type="Gene3D" id="3.30.300.20">
    <property type="match status" value="1"/>
</dbReference>
<gene>
    <name evidence="8 13" type="primary">der</name>
    <name evidence="13" type="ORF">OJF2_47190</name>
</gene>
<dbReference type="InterPro" id="IPR006073">
    <property type="entry name" value="GTP-bd"/>
</dbReference>
<feature type="binding site" evidence="8">
    <location>
        <begin position="235"/>
        <end position="239"/>
    </location>
    <ligand>
        <name>GTP</name>
        <dbReference type="ChEBI" id="CHEBI:37565"/>
        <label>2</label>
    </ligand>
</feature>
<dbReference type="PIRSF" id="PIRSF006485">
    <property type="entry name" value="GTP-binding_EngA"/>
    <property type="match status" value="1"/>
</dbReference>
<evidence type="ECO:0000256" key="8">
    <source>
        <dbReference type="HAMAP-Rule" id="MF_00195"/>
    </source>
</evidence>
<dbReference type="GO" id="GO:0042254">
    <property type="term" value="P:ribosome biogenesis"/>
    <property type="evidence" value="ECO:0007669"/>
    <property type="project" value="UniProtKB-KW"/>
</dbReference>
<dbReference type="NCBIfam" id="TIGR03594">
    <property type="entry name" value="GTPase_EngA"/>
    <property type="match status" value="1"/>
</dbReference>
<comment type="function">
    <text evidence="8 10">GTPase that plays an essential role in the late steps of ribosome biogenesis.</text>
</comment>
<evidence type="ECO:0000256" key="6">
    <source>
        <dbReference type="ARBA" id="ARBA00023134"/>
    </source>
</evidence>
<comment type="similarity">
    <text evidence="1 8 9 10">Belongs to the TRAFAC class TrmE-Era-EngA-EngB-Septin-like GTPase superfamily. EngA (Der) GTPase family.</text>
</comment>
<feature type="binding site" evidence="8">
    <location>
        <begin position="188"/>
        <end position="195"/>
    </location>
    <ligand>
        <name>GTP</name>
        <dbReference type="ChEBI" id="CHEBI:37565"/>
        <label>2</label>
    </ligand>
</feature>
<dbReference type="SMART" id="SM00382">
    <property type="entry name" value="AAA"/>
    <property type="match status" value="2"/>
</dbReference>
<protein>
    <recommendedName>
        <fullName evidence="2 8">GTPase Der</fullName>
    </recommendedName>
    <alternativeName>
        <fullName evidence="7 8">GTP-binding protein EngA</fullName>
    </alternativeName>
</protein>
<proteinExistence type="inferred from homology"/>
<dbReference type="SUPFAM" id="SSF52540">
    <property type="entry name" value="P-loop containing nucleoside triphosphate hydrolases"/>
    <property type="match status" value="2"/>
</dbReference>
<evidence type="ECO:0000256" key="4">
    <source>
        <dbReference type="ARBA" id="ARBA00022737"/>
    </source>
</evidence>
<dbReference type="PRINTS" id="PR00326">
    <property type="entry name" value="GTP1OBG"/>
</dbReference>
<reference evidence="13 14" key="1">
    <citation type="submission" date="2019-08" db="EMBL/GenBank/DDBJ databases">
        <title>Deep-cultivation of Planctomycetes and their phenomic and genomic characterization uncovers novel biology.</title>
        <authorList>
            <person name="Wiegand S."/>
            <person name="Jogler M."/>
            <person name="Boedeker C."/>
            <person name="Pinto D."/>
            <person name="Vollmers J."/>
            <person name="Rivas-Marin E."/>
            <person name="Kohn T."/>
            <person name="Peeters S.H."/>
            <person name="Heuer A."/>
            <person name="Rast P."/>
            <person name="Oberbeckmann S."/>
            <person name="Bunk B."/>
            <person name="Jeske O."/>
            <person name="Meyerdierks A."/>
            <person name="Storesund J.E."/>
            <person name="Kallscheuer N."/>
            <person name="Luecker S."/>
            <person name="Lage O.M."/>
            <person name="Pohl T."/>
            <person name="Merkel B.J."/>
            <person name="Hornburger P."/>
            <person name="Mueller R.-W."/>
            <person name="Bruemmer F."/>
            <person name="Labrenz M."/>
            <person name="Spormann A.M."/>
            <person name="Op den Camp H."/>
            <person name="Overmann J."/>
            <person name="Amann R."/>
            <person name="Jetten M.S.M."/>
            <person name="Mascher T."/>
            <person name="Medema M.H."/>
            <person name="Devos D.P."/>
            <person name="Kaster A.-K."/>
            <person name="Ovreas L."/>
            <person name="Rohde M."/>
            <person name="Galperin M.Y."/>
            <person name="Jogler C."/>
        </authorList>
    </citation>
    <scope>NUCLEOTIDE SEQUENCE [LARGE SCALE GENOMIC DNA]</scope>
    <source>
        <strain evidence="13 14">OJF2</strain>
    </source>
</reference>
<accession>A0A5B9W7Q2</accession>
<dbReference type="Pfam" id="PF01926">
    <property type="entry name" value="MMR_HSR1"/>
    <property type="match status" value="2"/>
</dbReference>
<dbReference type="CDD" id="cd01894">
    <property type="entry name" value="EngA1"/>
    <property type="match status" value="1"/>
</dbReference>
<evidence type="ECO:0000313" key="14">
    <source>
        <dbReference type="Proteomes" id="UP000324233"/>
    </source>
</evidence>
<dbReference type="PROSITE" id="PS51712">
    <property type="entry name" value="G_ENGA"/>
    <property type="match status" value="1"/>
</dbReference>
<feature type="binding site" evidence="8">
    <location>
        <begin position="300"/>
        <end position="303"/>
    </location>
    <ligand>
        <name>GTP</name>
        <dbReference type="ChEBI" id="CHEBI:37565"/>
        <label>2</label>
    </ligand>
</feature>
<evidence type="ECO:0000256" key="9">
    <source>
        <dbReference type="PROSITE-ProRule" id="PRU01049"/>
    </source>
</evidence>